<evidence type="ECO:0000313" key="1">
    <source>
        <dbReference type="EMBL" id="MCM1991446.1"/>
    </source>
</evidence>
<gene>
    <name evidence="1" type="ORF">KDK92_17060</name>
</gene>
<dbReference type="EMBL" id="JAGSOJ010000004">
    <property type="protein sequence ID" value="MCM1991446.1"/>
    <property type="molecule type" value="Genomic_DNA"/>
</dbReference>
<comment type="caution">
    <text evidence="1">The sequence shown here is derived from an EMBL/GenBank/DDBJ whole genome shotgun (WGS) entry which is preliminary data.</text>
</comment>
<reference evidence="1" key="2">
    <citation type="submission" date="2021-04" db="EMBL/GenBank/DDBJ databases">
        <authorList>
            <person name="Dong X."/>
        </authorList>
    </citation>
    <scope>NUCLEOTIDE SEQUENCE</scope>
    <source>
        <strain evidence="1">ZWT</strain>
    </source>
</reference>
<name>A0A9J6P5N5_9CLOT</name>
<protein>
    <submittedName>
        <fullName evidence="1">Uncharacterized protein</fullName>
    </submittedName>
</protein>
<proteinExistence type="predicted"/>
<dbReference type="Proteomes" id="UP001056429">
    <property type="component" value="Unassembled WGS sequence"/>
</dbReference>
<keyword evidence="2" id="KW-1185">Reference proteome</keyword>
<evidence type="ECO:0000313" key="2">
    <source>
        <dbReference type="Proteomes" id="UP001056429"/>
    </source>
</evidence>
<organism evidence="1 2">
    <name type="scientific">Oceanirhabdus seepicola</name>
    <dbReference type="NCBI Taxonomy" id="2828781"/>
    <lineage>
        <taxon>Bacteria</taxon>
        <taxon>Bacillati</taxon>
        <taxon>Bacillota</taxon>
        <taxon>Clostridia</taxon>
        <taxon>Eubacteriales</taxon>
        <taxon>Clostridiaceae</taxon>
        <taxon>Oceanirhabdus</taxon>
    </lineage>
</organism>
<dbReference type="AlphaFoldDB" id="A0A9J6P5N5"/>
<dbReference type="RefSeq" id="WP_250860567.1">
    <property type="nucleotide sequence ID" value="NZ_JAGSOJ010000004.1"/>
</dbReference>
<sequence>MSFFEQYGKVLQELYDISNPIIKYKIDKEFYGKDNISIEQYISFEDSSIKYWLNTYNSDKIHGREDCAYENSIAKLLEYGLTKNDQTFNQLFSILLEDEHWKVDTSFEGILMKTVKYPFLIRAGYYDNKHINSYFHDRLQKIEKAIETYGYDFKDINNKIPQKYKDQFIFKFNNKLESLPTFYDLYAFAFYPHNNADTTRRIEKIVQYLLDEKFQNIPKKAYIHDIEKKRYYAAGNVYHACMIEERKLLTIFLLSHFKTVGGNDLFMNELKKLLSYRCHDGFYEFDKSLIKEKKDGYYIYSGSHMGLGEKRSNTNWRKIESTFWMLKILLNLETNNIEVLP</sequence>
<accession>A0A9J6P5N5</accession>
<reference evidence="1" key="1">
    <citation type="journal article" date="2021" name="mSystems">
        <title>Bacteria and Archaea Synergistically Convert Glycine Betaine to Biogenic Methane in the Formosa Cold Seep of the South China Sea.</title>
        <authorList>
            <person name="Li L."/>
            <person name="Zhang W."/>
            <person name="Zhang S."/>
            <person name="Song L."/>
            <person name="Sun Q."/>
            <person name="Zhang H."/>
            <person name="Xiang H."/>
            <person name="Dong X."/>
        </authorList>
    </citation>
    <scope>NUCLEOTIDE SEQUENCE</scope>
    <source>
        <strain evidence="1">ZWT</strain>
    </source>
</reference>